<protein>
    <submittedName>
        <fullName evidence="1">Uncharacterized protein</fullName>
    </submittedName>
</protein>
<comment type="caution">
    <text evidence="1">The sequence shown here is derived from an EMBL/GenBank/DDBJ whole genome shotgun (WGS) entry which is preliminary data.</text>
</comment>
<organism evidence="1 2">
    <name type="scientific">Eumeta variegata</name>
    <name type="common">Bagworm moth</name>
    <name type="synonym">Eumeta japonica</name>
    <dbReference type="NCBI Taxonomy" id="151549"/>
    <lineage>
        <taxon>Eukaryota</taxon>
        <taxon>Metazoa</taxon>
        <taxon>Ecdysozoa</taxon>
        <taxon>Arthropoda</taxon>
        <taxon>Hexapoda</taxon>
        <taxon>Insecta</taxon>
        <taxon>Pterygota</taxon>
        <taxon>Neoptera</taxon>
        <taxon>Endopterygota</taxon>
        <taxon>Lepidoptera</taxon>
        <taxon>Glossata</taxon>
        <taxon>Ditrysia</taxon>
        <taxon>Tineoidea</taxon>
        <taxon>Psychidae</taxon>
        <taxon>Oiketicinae</taxon>
        <taxon>Eumeta</taxon>
    </lineage>
</organism>
<name>A0A4C1TAK0_EUMVA</name>
<evidence type="ECO:0000313" key="1">
    <source>
        <dbReference type="EMBL" id="GBP11174.1"/>
    </source>
</evidence>
<proteinExistence type="predicted"/>
<reference evidence="1 2" key="1">
    <citation type="journal article" date="2019" name="Commun. Biol.">
        <title>The bagworm genome reveals a unique fibroin gene that provides high tensile strength.</title>
        <authorList>
            <person name="Kono N."/>
            <person name="Nakamura H."/>
            <person name="Ohtoshi R."/>
            <person name="Tomita M."/>
            <person name="Numata K."/>
            <person name="Arakawa K."/>
        </authorList>
    </citation>
    <scope>NUCLEOTIDE SEQUENCE [LARGE SCALE GENOMIC DNA]</scope>
</reference>
<dbReference type="EMBL" id="BGZK01000045">
    <property type="protein sequence ID" value="GBP11174.1"/>
    <property type="molecule type" value="Genomic_DNA"/>
</dbReference>
<dbReference type="Proteomes" id="UP000299102">
    <property type="component" value="Unassembled WGS sequence"/>
</dbReference>
<dbReference type="AlphaFoldDB" id="A0A4C1TAK0"/>
<evidence type="ECO:0000313" key="2">
    <source>
        <dbReference type="Proteomes" id="UP000299102"/>
    </source>
</evidence>
<keyword evidence="2" id="KW-1185">Reference proteome</keyword>
<accession>A0A4C1TAK0</accession>
<gene>
    <name evidence="1" type="ORF">EVAR_6002_1</name>
</gene>
<sequence>MTVSLRTYVSDYVHLTHAYVIGMRQRQYCGRCELLFGFEAASVVRIPMALKICAPQSPRAAALRELRTATCDYRGAHLLSDSASTTERPNATVHMPYVTMTRDA</sequence>